<organism evidence="2 3">
    <name type="scientific">Friedmanniella luteola</name>
    <dbReference type="NCBI Taxonomy" id="546871"/>
    <lineage>
        <taxon>Bacteria</taxon>
        <taxon>Bacillati</taxon>
        <taxon>Actinomycetota</taxon>
        <taxon>Actinomycetes</taxon>
        <taxon>Propionibacteriales</taxon>
        <taxon>Nocardioidaceae</taxon>
        <taxon>Friedmanniella</taxon>
    </lineage>
</organism>
<feature type="transmembrane region" description="Helical" evidence="1">
    <location>
        <begin position="53"/>
        <end position="71"/>
    </location>
</feature>
<keyword evidence="3" id="KW-1185">Reference proteome</keyword>
<keyword evidence="1" id="KW-0812">Transmembrane</keyword>
<evidence type="ECO:0000256" key="1">
    <source>
        <dbReference type="SAM" id="Phobius"/>
    </source>
</evidence>
<dbReference type="Pfam" id="PF20444">
    <property type="entry name" value="DUF6703"/>
    <property type="match status" value="1"/>
</dbReference>
<keyword evidence="1" id="KW-0472">Membrane</keyword>
<proteinExistence type="predicted"/>
<dbReference type="STRING" id="546871.SAMN04488543_2894"/>
<sequence>MPAGPTTPTLRTSVERTTRPLLLRLHALPRAVVPLATIALIAVGVLAPPAVGLVALAVVGIFVAWIAYLSWPVVPASGRVLRVVMLGLVVGLGLSRL</sequence>
<evidence type="ECO:0000313" key="2">
    <source>
        <dbReference type="EMBL" id="SDT03531.1"/>
    </source>
</evidence>
<keyword evidence="1" id="KW-1133">Transmembrane helix</keyword>
<protein>
    <submittedName>
        <fullName evidence="2">Uncharacterized protein</fullName>
    </submittedName>
</protein>
<dbReference type="InterPro" id="IPR046549">
    <property type="entry name" value="DUF6703"/>
</dbReference>
<reference evidence="2 3" key="1">
    <citation type="submission" date="2016-10" db="EMBL/GenBank/DDBJ databases">
        <authorList>
            <person name="de Groot N.N."/>
        </authorList>
    </citation>
    <scope>NUCLEOTIDE SEQUENCE [LARGE SCALE GENOMIC DNA]</scope>
    <source>
        <strain evidence="2 3">DSM 21741</strain>
    </source>
</reference>
<evidence type="ECO:0000313" key="3">
    <source>
        <dbReference type="Proteomes" id="UP000199092"/>
    </source>
</evidence>
<dbReference type="AlphaFoldDB" id="A0A1H1X392"/>
<dbReference type="EMBL" id="LT629749">
    <property type="protein sequence ID" value="SDT03531.1"/>
    <property type="molecule type" value="Genomic_DNA"/>
</dbReference>
<gene>
    <name evidence="2" type="ORF">SAMN04488543_2894</name>
</gene>
<accession>A0A1H1X392</accession>
<feature type="transmembrane region" description="Helical" evidence="1">
    <location>
        <begin position="27"/>
        <end position="46"/>
    </location>
</feature>
<dbReference type="Proteomes" id="UP000199092">
    <property type="component" value="Chromosome I"/>
</dbReference>
<name>A0A1H1X392_9ACTN</name>